<keyword evidence="1" id="KW-0004">4Fe-4S</keyword>
<evidence type="ECO:0000259" key="5">
    <source>
        <dbReference type="PROSITE" id="PS51379"/>
    </source>
</evidence>
<dbReference type="PROSITE" id="PS51379">
    <property type="entry name" value="4FE4S_FER_2"/>
    <property type="match status" value="2"/>
</dbReference>
<dbReference type="InterPro" id="IPR017896">
    <property type="entry name" value="4Fe4S_Fe-S-bd"/>
</dbReference>
<name>A0A3G1KWI1_FORW1</name>
<dbReference type="AlphaFoldDB" id="A0A3G1KWI1"/>
<dbReference type="GO" id="GO:0051539">
    <property type="term" value="F:4 iron, 4 sulfur cluster binding"/>
    <property type="evidence" value="ECO:0007669"/>
    <property type="project" value="UniProtKB-KW"/>
</dbReference>
<dbReference type="InterPro" id="IPR050954">
    <property type="entry name" value="ET_IronSulfur_Cluster-Binding"/>
</dbReference>
<reference evidence="6 7" key="1">
    <citation type="submission" date="2016-10" db="EMBL/GenBank/DDBJ databases">
        <title>Complete Genome Sequence of Peptococcaceae strain DCMF.</title>
        <authorList>
            <person name="Edwards R.J."/>
            <person name="Holland S.I."/>
            <person name="Deshpande N.P."/>
            <person name="Wong Y.K."/>
            <person name="Ertan H."/>
            <person name="Manefield M."/>
            <person name="Russell T.L."/>
            <person name="Lee M.J."/>
        </authorList>
    </citation>
    <scope>NUCLEOTIDE SEQUENCE [LARGE SCALE GENOMIC DNA]</scope>
    <source>
        <strain evidence="6 7">DCMF</strain>
    </source>
</reference>
<dbReference type="Gene3D" id="2.60.40.1120">
    <property type="entry name" value="Carboxypeptidase-like, regulatory domain"/>
    <property type="match status" value="1"/>
</dbReference>
<keyword evidence="3" id="KW-0408">Iron</keyword>
<dbReference type="GO" id="GO:0046872">
    <property type="term" value="F:metal ion binding"/>
    <property type="evidence" value="ECO:0007669"/>
    <property type="project" value="UniProtKB-KW"/>
</dbReference>
<evidence type="ECO:0000256" key="2">
    <source>
        <dbReference type="ARBA" id="ARBA00022723"/>
    </source>
</evidence>
<dbReference type="Gene3D" id="3.30.70.20">
    <property type="match status" value="2"/>
</dbReference>
<proteinExistence type="predicted"/>
<keyword evidence="4" id="KW-0411">Iron-sulfur</keyword>
<evidence type="ECO:0000313" key="7">
    <source>
        <dbReference type="Proteomes" id="UP000323521"/>
    </source>
</evidence>
<keyword evidence="7" id="KW-1185">Reference proteome</keyword>
<dbReference type="CDD" id="cd10552">
    <property type="entry name" value="TH_beta_N"/>
    <property type="match status" value="1"/>
</dbReference>
<keyword evidence="2" id="KW-0479">Metal-binding</keyword>
<protein>
    <submittedName>
        <fullName evidence="6">Oxidoreductase</fullName>
    </submittedName>
</protein>
<dbReference type="Proteomes" id="UP000323521">
    <property type="component" value="Chromosome"/>
</dbReference>
<sequence>MKVFIVDVAKCNGCYSCQLVCKDEHVDNDWTPYAKPQPDTGHFWMKVHEKVHGQVPKVKLEYVAAPCMHCDDAPCIKVAKDKAVYKRKDGLVIIDPQKAKGQQQIVDVCPYDAIYWNEDSQLPQKCTGCAHLVDEGREPRCVDACATGALQFGEESDFKELIAQAEVMKPEYGLQPRVYYLNLPKLFIAGEVYDPELDECLSGAVITLTNEVTGAVMRETTDHFGDYWFRKLSVGSYSLKVSKEGYQDFTMPGINLQESTKVPDIALTK</sequence>
<accession>A0A3G1KWI1</accession>
<dbReference type="Pfam" id="PF13247">
    <property type="entry name" value="Fer4_11"/>
    <property type="match status" value="1"/>
</dbReference>
<dbReference type="PANTHER" id="PTHR43177">
    <property type="entry name" value="PROTEIN NRFC"/>
    <property type="match status" value="1"/>
</dbReference>
<dbReference type="KEGG" id="fwa:DCMF_20365"/>
<evidence type="ECO:0000256" key="1">
    <source>
        <dbReference type="ARBA" id="ARBA00022485"/>
    </source>
</evidence>
<evidence type="ECO:0000256" key="4">
    <source>
        <dbReference type="ARBA" id="ARBA00023014"/>
    </source>
</evidence>
<evidence type="ECO:0000256" key="3">
    <source>
        <dbReference type="ARBA" id="ARBA00023004"/>
    </source>
</evidence>
<gene>
    <name evidence="6" type="ORF">DCMF_20365</name>
</gene>
<dbReference type="SUPFAM" id="SSF49478">
    <property type="entry name" value="Cna protein B-type domain"/>
    <property type="match status" value="1"/>
</dbReference>
<dbReference type="SUPFAM" id="SSF54862">
    <property type="entry name" value="4Fe-4S ferredoxins"/>
    <property type="match status" value="1"/>
</dbReference>
<feature type="domain" description="4Fe-4S ferredoxin-type" evidence="5">
    <location>
        <begin position="2"/>
        <end position="31"/>
    </location>
</feature>
<dbReference type="PANTHER" id="PTHR43177:SF3">
    <property type="entry name" value="PROTEIN NRFC HOMOLOG"/>
    <property type="match status" value="1"/>
</dbReference>
<dbReference type="EMBL" id="CP017634">
    <property type="protein sequence ID" value="ATW26806.1"/>
    <property type="molecule type" value="Genomic_DNA"/>
</dbReference>
<evidence type="ECO:0000313" key="6">
    <source>
        <dbReference type="EMBL" id="ATW26806.1"/>
    </source>
</evidence>
<dbReference type="RefSeq" id="WP_148136127.1">
    <property type="nucleotide sequence ID" value="NZ_CP017634.1"/>
</dbReference>
<dbReference type="Pfam" id="PF13620">
    <property type="entry name" value="CarboxypepD_reg"/>
    <property type="match status" value="1"/>
</dbReference>
<organism evidence="6 7">
    <name type="scientific">Formimonas warabiya</name>
    <dbReference type="NCBI Taxonomy" id="1761012"/>
    <lineage>
        <taxon>Bacteria</taxon>
        <taxon>Bacillati</taxon>
        <taxon>Bacillota</taxon>
        <taxon>Clostridia</taxon>
        <taxon>Eubacteriales</taxon>
        <taxon>Peptococcaceae</taxon>
        <taxon>Candidatus Formimonas</taxon>
    </lineage>
</organism>
<dbReference type="OrthoDB" id="9810688at2"/>
<feature type="domain" description="4Fe-4S ferredoxin-type" evidence="5">
    <location>
        <begin position="90"/>
        <end position="119"/>
    </location>
</feature>